<dbReference type="Proteomes" id="UP000093898">
    <property type="component" value="Unassembled WGS sequence"/>
</dbReference>
<evidence type="ECO:0000256" key="3">
    <source>
        <dbReference type="PIRNR" id="PIRNR036492"/>
    </source>
</evidence>
<dbReference type="Gene3D" id="3.40.309.10">
    <property type="entry name" value="Aldehyde Dehydrogenase, Chain A, domain 2"/>
    <property type="match status" value="1"/>
</dbReference>
<dbReference type="SUPFAM" id="SSF53720">
    <property type="entry name" value="ALDH-like"/>
    <property type="match status" value="1"/>
</dbReference>
<dbReference type="GO" id="GO:0006081">
    <property type="term" value="P:aldehyde metabolic process"/>
    <property type="evidence" value="ECO:0007669"/>
    <property type="project" value="InterPro"/>
</dbReference>
<dbReference type="EMBL" id="LZLC01000227">
    <property type="protein sequence ID" value="OBJ37249.1"/>
    <property type="molecule type" value="Genomic_DNA"/>
</dbReference>
<protein>
    <recommendedName>
        <fullName evidence="3">Aldehyde dehydrogenase</fullName>
    </recommendedName>
</protein>
<evidence type="ECO:0000313" key="9">
    <source>
        <dbReference type="Proteomes" id="UP000093898"/>
    </source>
</evidence>
<dbReference type="OrthoDB" id="6882680at2"/>
<reference evidence="8 9" key="1">
    <citation type="submission" date="2016-06" db="EMBL/GenBank/DDBJ databases">
        <authorList>
            <person name="Kjaerup R.B."/>
            <person name="Dalgaard T.S."/>
            <person name="Juul-Madsen H.R."/>
        </authorList>
    </citation>
    <scope>NUCLEOTIDE SEQUENCE [LARGE SCALE GENOMIC DNA]</scope>
    <source>
        <strain evidence="8 9">1127319.6</strain>
    </source>
</reference>
<evidence type="ECO:0000256" key="6">
    <source>
        <dbReference type="RuleBase" id="RU003345"/>
    </source>
</evidence>
<feature type="active site" evidence="4">
    <location>
        <position position="268"/>
    </location>
</feature>
<dbReference type="InterPro" id="IPR015590">
    <property type="entry name" value="Aldehyde_DH_dom"/>
</dbReference>
<evidence type="ECO:0000259" key="7">
    <source>
        <dbReference type="Pfam" id="PF00171"/>
    </source>
</evidence>
<dbReference type="GO" id="GO:0004777">
    <property type="term" value="F:succinate-semialdehyde dehydrogenase (NAD+) activity"/>
    <property type="evidence" value="ECO:0007669"/>
    <property type="project" value="TreeGrafter"/>
</dbReference>
<dbReference type="PIRSF" id="PIRSF036492">
    <property type="entry name" value="ALDH"/>
    <property type="match status" value="1"/>
</dbReference>
<dbReference type="PROSITE" id="PS00687">
    <property type="entry name" value="ALDEHYDE_DEHYDR_GLU"/>
    <property type="match status" value="1"/>
</dbReference>
<dbReference type="InterPro" id="IPR029510">
    <property type="entry name" value="Ald_DH_CS_GLU"/>
</dbReference>
<dbReference type="CDD" id="cd07099">
    <property type="entry name" value="ALDH_DDALDH"/>
    <property type="match status" value="1"/>
</dbReference>
<accession>A0A1A3GPI1</accession>
<feature type="active site" evidence="4 5">
    <location>
        <position position="234"/>
    </location>
</feature>
<organism evidence="8 9">
    <name type="scientific">Mycolicibacterium mucogenicum</name>
    <name type="common">Mycobacterium mucogenicum</name>
    <dbReference type="NCBI Taxonomy" id="56689"/>
    <lineage>
        <taxon>Bacteria</taxon>
        <taxon>Bacillati</taxon>
        <taxon>Actinomycetota</taxon>
        <taxon>Actinomycetes</taxon>
        <taxon>Mycobacteriales</taxon>
        <taxon>Mycobacteriaceae</taxon>
        <taxon>Mycolicibacterium</taxon>
    </lineage>
</organism>
<dbReference type="InterPro" id="IPR050740">
    <property type="entry name" value="Aldehyde_DH_Superfamily"/>
</dbReference>
<feature type="domain" description="Aldehyde dehydrogenase" evidence="7">
    <location>
        <begin position="5"/>
        <end position="458"/>
    </location>
</feature>
<evidence type="ECO:0000313" key="8">
    <source>
        <dbReference type="EMBL" id="OBJ37249.1"/>
    </source>
</evidence>
<comment type="caution">
    <text evidence="8">The sequence shown here is derived from an EMBL/GenBank/DDBJ whole genome shotgun (WGS) entry which is preliminary data.</text>
</comment>
<evidence type="ECO:0000256" key="2">
    <source>
        <dbReference type="ARBA" id="ARBA00023002"/>
    </source>
</evidence>
<dbReference type="GO" id="GO:0009450">
    <property type="term" value="P:gamma-aminobutyric acid catabolic process"/>
    <property type="evidence" value="ECO:0007669"/>
    <property type="project" value="TreeGrafter"/>
</dbReference>
<dbReference type="FunFam" id="3.40.309.10:FF:000009">
    <property type="entry name" value="Aldehyde dehydrogenase A"/>
    <property type="match status" value="1"/>
</dbReference>
<evidence type="ECO:0000256" key="1">
    <source>
        <dbReference type="ARBA" id="ARBA00009986"/>
    </source>
</evidence>
<sequence>MTSATAITVCSPADGRVIDSVPVMDAEAVAAVIGELRVAQVGWADLSPRARAAHLLKYRDWLLDNEFRLAEMLQRETGKPWAEANLEIPYVVDAINFYARTAPGLLADRTPPRHGLIAATKRQLVVQRPYPVVGVITPWNFPLGLSLLDAVPALLAGAAVVVKPSEFTPLTVAAAVDGWKAVGAPRVLECVTGAGVTGAAVVDNVDYIQFTGSTRTGRAIAHAAAERLIPCGLELGGKDAMIVLDDADVARAANAAVWGGMANSGQMCTSVERVYVEAGVYDEFVALVLEKLNALRVGEDDQQFRYDVGPLATAAQLTIVQHHVDDAVARGATVLTGGARVESTGFFQPTLLVDVDHTMLCMQRETFGPTLPVMKVRDEDEAVQLANDSDYGLSATVFCGNRTRAERVARRLDAGAVNINDVFGNLFTLSLPQGGWKQSGLGRRNGADAVLKYSRPQAIVSARVQPDSEFIWYPYTAIRGAIVHRVGRLLGARGLLRRLG</sequence>
<dbReference type="Gene3D" id="3.40.605.10">
    <property type="entry name" value="Aldehyde Dehydrogenase, Chain A, domain 1"/>
    <property type="match status" value="1"/>
</dbReference>
<name>A0A1A3GPI1_MYCMU</name>
<dbReference type="InterPro" id="IPR016162">
    <property type="entry name" value="Ald_DH_N"/>
</dbReference>
<dbReference type="Pfam" id="PF00171">
    <property type="entry name" value="Aldedh"/>
    <property type="match status" value="1"/>
</dbReference>
<proteinExistence type="inferred from homology"/>
<comment type="similarity">
    <text evidence="1 3 6">Belongs to the aldehyde dehydrogenase family.</text>
</comment>
<evidence type="ECO:0000256" key="4">
    <source>
        <dbReference type="PIRSR" id="PIRSR036492-1"/>
    </source>
</evidence>
<dbReference type="PANTHER" id="PTHR43353:SF6">
    <property type="entry name" value="CYTOPLASMIC ALDEHYDE DEHYDROGENASE (EUROFUNG)"/>
    <property type="match status" value="1"/>
</dbReference>
<dbReference type="AlphaFoldDB" id="A0A1A3GPI1"/>
<dbReference type="RefSeq" id="WP_064985235.1">
    <property type="nucleotide sequence ID" value="NZ_LZLC01000227.1"/>
</dbReference>
<gene>
    <name evidence="8" type="ORF">A5630_05025</name>
</gene>
<dbReference type="InterPro" id="IPR012394">
    <property type="entry name" value="Aldehyde_DH_NAD(P)"/>
</dbReference>
<dbReference type="InterPro" id="IPR016163">
    <property type="entry name" value="Ald_DH_C"/>
</dbReference>
<dbReference type="InterPro" id="IPR016161">
    <property type="entry name" value="Ald_DH/histidinol_DH"/>
</dbReference>
<evidence type="ECO:0000256" key="5">
    <source>
        <dbReference type="PROSITE-ProRule" id="PRU10007"/>
    </source>
</evidence>
<keyword evidence="2 3" id="KW-0560">Oxidoreductase</keyword>
<dbReference type="PANTHER" id="PTHR43353">
    <property type="entry name" value="SUCCINATE-SEMIALDEHYDE DEHYDROGENASE, MITOCHONDRIAL"/>
    <property type="match status" value="1"/>
</dbReference>